<dbReference type="PANTHER" id="PTHR43685">
    <property type="entry name" value="GLYCOSYLTRANSFERASE"/>
    <property type="match status" value="1"/>
</dbReference>
<proteinExistence type="predicted"/>
<dbReference type="InterPro" id="IPR029044">
    <property type="entry name" value="Nucleotide-diphossugar_trans"/>
</dbReference>
<evidence type="ECO:0000259" key="2">
    <source>
        <dbReference type="Pfam" id="PF00535"/>
    </source>
</evidence>
<keyword evidence="1" id="KW-0472">Membrane</keyword>
<dbReference type="InterPro" id="IPR050834">
    <property type="entry name" value="Glycosyltransf_2"/>
</dbReference>
<feature type="transmembrane region" description="Helical" evidence="1">
    <location>
        <begin position="273"/>
        <end position="293"/>
    </location>
</feature>
<keyword evidence="1" id="KW-0812">Transmembrane</keyword>
<dbReference type="Pfam" id="PF00535">
    <property type="entry name" value="Glycos_transf_2"/>
    <property type="match status" value="1"/>
</dbReference>
<evidence type="ECO:0000313" key="4">
    <source>
        <dbReference type="Proteomes" id="UP000008922"/>
    </source>
</evidence>
<dbReference type="KEGG" id="atm:ANT_22640"/>
<feature type="transmembrane region" description="Helical" evidence="1">
    <location>
        <begin position="299"/>
        <end position="321"/>
    </location>
</feature>
<dbReference type="GO" id="GO:0016757">
    <property type="term" value="F:glycosyltransferase activity"/>
    <property type="evidence" value="ECO:0007669"/>
    <property type="project" value="UniProtKB-KW"/>
</dbReference>
<dbReference type="Gene3D" id="3.90.550.10">
    <property type="entry name" value="Spore Coat Polysaccharide Biosynthesis Protein SpsA, Chain A"/>
    <property type="match status" value="1"/>
</dbReference>
<reference evidence="3 4" key="1">
    <citation type="submission" date="2010-12" db="EMBL/GenBank/DDBJ databases">
        <title>Whole genome sequence of Anaerolinea thermophila UNI-1.</title>
        <authorList>
            <person name="Narita-Yamada S."/>
            <person name="Kishi E."/>
            <person name="Watanabe Y."/>
            <person name="Takasaki K."/>
            <person name="Ankai A."/>
            <person name="Oguchi A."/>
            <person name="Fukui S."/>
            <person name="Takahashi M."/>
            <person name="Yashiro I."/>
            <person name="Hosoyama A."/>
            <person name="Sekiguchi Y."/>
            <person name="Hanada S."/>
            <person name="Fujita N."/>
        </authorList>
    </citation>
    <scope>NUCLEOTIDE SEQUENCE [LARGE SCALE GENOMIC DNA]</scope>
    <source>
        <strain evidence="4">DSM 14523 / JCM 11388 / NBRC 100420 / UNI-1</strain>
    </source>
</reference>
<dbReference type="STRING" id="926569.ANT_22640"/>
<dbReference type="eggNOG" id="COG1215">
    <property type="taxonomic scope" value="Bacteria"/>
</dbReference>
<organism evidence="3 4">
    <name type="scientific">Anaerolinea thermophila (strain DSM 14523 / JCM 11388 / NBRC 100420 / UNI-1)</name>
    <dbReference type="NCBI Taxonomy" id="926569"/>
    <lineage>
        <taxon>Bacteria</taxon>
        <taxon>Bacillati</taxon>
        <taxon>Chloroflexota</taxon>
        <taxon>Anaerolineae</taxon>
        <taxon>Anaerolineales</taxon>
        <taxon>Anaerolineaceae</taxon>
        <taxon>Anaerolinea</taxon>
    </lineage>
</organism>
<keyword evidence="4" id="KW-1185">Reference proteome</keyword>
<dbReference type="PANTHER" id="PTHR43685:SF2">
    <property type="entry name" value="GLYCOSYLTRANSFERASE 2-LIKE DOMAIN-CONTAINING PROTEIN"/>
    <property type="match status" value="1"/>
</dbReference>
<dbReference type="HOGENOM" id="CLU_025996_19_0_0"/>
<keyword evidence="3" id="KW-0328">Glycosyltransferase</keyword>
<dbReference type="CDD" id="cd02525">
    <property type="entry name" value="Succinoglycan_BP_ExoA"/>
    <property type="match status" value="1"/>
</dbReference>
<dbReference type="InParanoid" id="E8MY59"/>
<feature type="transmembrane region" description="Helical" evidence="1">
    <location>
        <begin position="247"/>
        <end position="266"/>
    </location>
</feature>
<dbReference type="SUPFAM" id="SSF53448">
    <property type="entry name" value="Nucleotide-diphospho-sugar transferases"/>
    <property type="match status" value="1"/>
</dbReference>
<keyword evidence="1" id="KW-1133">Transmembrane helix</keyword>
<feature type="domain" description="Glycosyltransferase 2-like" evidence="2">
    <location>
        <begin position="4"/>
        <end position="172"/>
    </location>
</feature>
<dbReference type="RefSeq" id="WP_013560658.1">
    <property type="nucleotide sequence ID" value="NC_014960.1"/>
</dbReference>
<dbReference type="InterPro" id="IPR001173">
    <property type="entry name" value="Glyco_trans_2-like"/>
</dbReference>
<dbReference type="AlphaFoldDB" id="E8MY59"/>
<sequence length="326" mass="36911">MKISVIVPCYNEERTIAHLLEALRQQTVGTKAFEVIIADGMSTDATRQVIQNYLQEHAELTVRVVDNPKRHIPSGLNRALEVSTGEIIVRLDAHCIPAPDYLERCVEALQAGKGENVGGVWQIQPSGEGWIARAIAAAAGHPLGVGDALYRFTSQPALVDTVPFGAFRRETLARVGFYDETLLTNEDYELNARIRKQGGKIYLDPAIRSIYFARNTLSALAKQYFRYGYWKWRMLRRYPETLRWRQALPPLFVLSLLVLLISGVFFRPLWLFLVAEIGVYLLALWLGALPVAWRKKDVWLGIGIPLAIMVMHVSWGSGFLWSMMRK</sequence>
<accession>E8MY59</accession>
<dbReference type="Proteomes" id="UP000008922">
    <property type="component" value="Chromosome"/>
</dbReference>
<dbReference type="EC" id="2.4.-.-" evidence="3"/>
<keyword evidence="3" id="KW-0808">Transferase</keyword>
<gene>
    <name evidence="3" type="ordered locus">ANT_22640</name>
</gene>
<name>E8MY59_ANATU</name>
<evidence type="ECO:0000256" key="1">
    <source>
        <dbReference type="SAM" id="Phobius"/>
    </source>
</evidence>
<evidence type="ECO:0000313" key="3">
    <source>
        <dbReference type="EMBL" id="BAJ64290.1"/>
    </source>
</evidence>
<protein>
    <submittedName>
        <fullName evidence="3">Glycosyltransferase</fullName>
        <ecNumber evidence="3">2.4.-.-</ecNumber>
    </submittedName>
</protein>
<dbReference type="EMBL" id="AP012029">
    <property type="protein sequence ID" value="BAJ64290.1"/>
    <property type="molecule type" value="Genomic_DNA"/>
</dbReference>